<proteinExistence type="predicted"/>
<keyword evidence="5" id="KW-0249">Electron transport</keyword>
<dbReference type="PANTHER" id="PTHR47153:SF2">
    <property type="entry name" value="LACTATE UTILIZATION PROTEIN B"/>
    <property type="match status" value="1"/>
</dbReference>
<dbReference type="PANTHER" id="PTHR47153">
    <property type="entry name" value="LACTATE UTILIZATION PROTEIN B"/>
    <property type="match status" value="1"/>
</dbReference>
<dbReference type="InterPro" id="IPR017896">
    <property type="entry name" value="4Fe4S_Fe-S-bd"/>
</dbReference>
<dbReference type="GO" id="GO:0006089">
    <property type="term" value="P:lactate metabolic process"/>
    <property type="evidence" value="ECO:0007669"/>
    <property type="project" value="InterPro"/>
</dbReference>
<dbReference type="InterPro" id="IPR003741">
    <property type="entry name" value="LUD_dom"/>
</dbReference>
<dbReference type="Proteomes" id="UP000183994">
    <property type="component" value="Unassembled WGS sequence"/>
</dbReference>
<protein>
    <submittedName>
        <fullName evidence="9">L-lactate dehydrogenase complex protein LldF</fullName>
    </submittedName>
</protein>
<dbReference type="STRING" id="1121393.SAMN02745216_02003"/>
<dbReference type="RefSeq" id="WP_073475401.1">
    <property type="nucleotide sequence ID" value="NZ_FQZU01000010.1"/>
</dbReference>
<keyword evidence="10" id="KW-1185">Reference proteome</keyword>
<dbReference type="GO" id="GO:0046872">
    <property type="term" value="F:metal ion binding"/>
    <property type="evidence" value="ECO:0007669"/>
    <property type="project" value="UniProtKB-KW"/>
</dbReference>
<dbReference type="Gene3D" id="1.10.1060.10">
    <property type="entry name" value="Alpha-helical ferredoxin"/>
    <property type="match status" value="1"/>
</dbReference>
<sequence length="476" mass="52868">MKIRTHEYMDIAREQLKEPNARAVLDFFPVILSAMRDAVYQSFEDPQAAIQACRDIRANAVARLPKLLEQFEEQAVRAGAKVVWAEDSAQANAYIVDLAQKLGARHAAKGKSMVTEETGLNQALEDVGIAAYETDLGEFIAQLLERPPFHIVGPALNVPTAEIRDIFLEKGVMEAPTEDPVELGRAARKYLRDRFHFLDIGVTGVNMAVAETGTIINVENEGNIRMCKSSPKVQVSIMTLEKVLPTMEEALMVLRNLPRSATGQLISAYVSMDTGPKKADEADGPEELHIIILDNGRSKVYADPAYRQALQCIRCGACLNFCPIYRKVGGYSYGWAYSGPMGQVLSPMLLGLDKTKDLYHSCTLCKHCQSVCPGGVEHPKILLTHRARNREKNPQFHGAGAPSSLEARYRAFALAASRPKVWNVMIRGARTALNQKKQGGMVKELFGKPEGWFASRDLPPMGRPTFNQWIKEYKKH</sequence>
<evidence type="ECO:0000313" key="9">
    <source>
        <dbReference type="EMBL" id="SHJ65063.1"/>
    </source>
</evidence>
<evidence type="ECO:0000256" key="2">
    <source>
        <dbReference type="ARBA" id="ARBA00022485"/>
    </source>
</evidence>
<dbReference type="GO" id="GO:0051539">
    <property type="term" value="F:4 iron, 4 sulfur cluster binding"/>
    <property type="evidence" value="ECO:0007669"/>
    <property type="project" value="UniProtKB-KW"/>
</dbReference>
<evidence type="ECO:0000256" key="5">
    <source>
        <dbReference type="ARBA" id="ARBA00022982"/>
    </source>
</evidence>
<keyword evidence="1" id="KW-0813">Transport</keyword>
<evidence type="ECO:0000256" key="1">
    <source>
        <dbReference type="ARBA" id="ARBA00022448"/>
    </source>
</evidence>
<dbReference type="Pfam" id="PF13183">
    <property type="entry name" value="Fer4_8"/>
    <property type="match status" value="1"/>
</dbReference>
<dbReference type="InterPro" id="IPR017900">
    <property type="entry name" value="4Fe4S_Fe_S_CS"/>
</dbReference>
<keyword evidence="2" id="KW-0004">4Fe-4S</keyword>
<feature type="domain" description="4Fe-4S ferredoxin-type" evidence="8">
    <location>
        <begin position="302"/>
        <end position="323"/>
    </location>
</feature>
<dbReference type="SUPFAM" id="SSF54862">
    <property type="entry name" value="4Fe-4S ferredoxins"/>
    <property type="match status" value="1"/>
</dbReference>
<dbReference type="PROSITE" id="PS51379">
    <property type="entry name" value="4FE4S_FER_2"/>
    <property type="match status" value="1"/>
</dbReference>
<evidence type="ECO:0000256" key="7">
    <source>
        <dbReference type="ARBA" id="ARBA00023014"/>
    </source>
</evidence>
<keyword evidence="6" id="KW-0408">Iron</keyword>
<dbReference type="PROSITE" id="PS00198">
    <property type="entry name" value="4FE4S_FER_1"/>
    <property type="match status" value="2"/>
</dbReference>
<dbReference type="InterPro" id="IPR037171">
    <property type="entry name" value="NagB/RpiA_transferase-like"/>
</dbReference>
<evidence type="ECO:0000256" key="6">
    <source>
        <dbReference type="ARBA" id="ARBA00023004"/>
    </source>
</evidence>
<evidence type="ECO:0000313" key="10">
    <source>
        <dbReference type="Proteomes" id="UP000183994"/>
    </source>
</evidence>
<organism evidence="9 10">
    <name type="scientific">Desulfatibacillum alkenivorans DSM 16219</name>
    <dbReference type="NCBI Taxonomy" id="1121393"/>
    <lineage>
        <taxon>Bacteria</taxon>
        <taxon>Pseudomonadati</taxon>
        <taxon>Thermodesulfobacteriota</taxon>
        <taxon>Desulfobacteria</taxon>
        <taxon>Desulfobacterales</taxon>
        <taxon>Desulfatibacillaceae</taxon>
        <taxon>Desulfatibacillum</taxon>
    </lineage>
</organism>
<name>A0A1M6L1M1_9BACT</name>
<dbReference type="AlphaFoldDB" id="A0A1M6L1M1"/>
<keyword evidence="7" id="KW-0411">Iron-sulfur</keyword>
<dbReference type="InterPro" id="IPR009051">
    <property type="entry name" value="Helical_ferredxn"/>
</dbReference>
<evidence type="ECO:0000256" key="3">
    <source>
        <dbReference type="ARBA" id="ARBA00022723"/>
    </source>
</evidence>
<dbReference type="InterPro" id="IPR004452">
    <property type="entry name" value="LutB/LldF"/>
</dbReference>
<dbReference type="OrthoDB" id="5289041at2"/>
<keyword evidence="3" id="KW-0479">Metal-binding</keyword>
<evidence type="ECO:0000259" key="8">
    <source>
        <dbReference type="PROSITE" id="PS51379"/>
    </source>
</evidence>
<evidence type="ECO:0000256" key="4">
    <source>
        <dbReference type="ARBA" id="ARBA00022737"/>
    </source>
</evidence>
<dbReference type="Gene3D" id="3.40.50.10420">
    <property type="entry name" value="NagB/RpiA/CoA transferase-like"/>
    <property type="match status" value="1"/>
</dbReference>
<gene>
    <name evidence="9" type="ORF">SAMN02745216_02003</name>
</gene>
<dbReference type="EMBL" id="FQZU01000010">
    <property type="protein sequence ID" value="SHJ65063.1"/>
    <property type="molecule type" value="Genomic_DNA"/>
</dbReference>
<dbReference type="InterPro" id="IPR024185">
    <property type="entry name" value="FTHF_cligase-like_sf"/>
</dbReference>
<dbReference type="Pfam" id="PF02589">
    <property type="entry name" value="LUD_dom"/>
    <property type="match status" value="1"/>
</dbReference>
<dbReference type="SUPFAM" id="SSF100950">
    <property type="entry name" value="NagB/RpiA/CoA transferase-like"/>
    <property type="match status" value="1"/>
</dbReference>
<keyword evidence="4" id="KW-0677">Repeat</keyword>
<reference evidence="10" key="1">
    <citation type="submission" date="2016-11" db="EMBL/GenBank/DDBJ databases">
        <authorList>
            <person name="Varghese N."/>
            <person name="Submissions S."/>
        </authorList>
    </citation>
    <scope>NUCLEOTIDE SEQUENCE [LARGE SCALE GENOMIC DNA]</scope>
    <source>
        <strain evidence="10">DSM 16219</strain>
    </source>
</reference>
<accession>A0A1M6L1M1</accession>